<dbReference type="NCBIfam" id="TIGR01640">
    <property type="entry name" value="F_box_assoc_1"/>
    <property type="match status" value="1"/>
</dbReference>
<dbReference type="Pfam" id="PF08268">
    <property type="entry name" value="FBA_3"/>
    <property type="match status" value="1"/>
</dbReference>
<dbReference type="Gramene" id="ESQ30910">
    <property type="protein sequence ID" value="ESQ30910"/>
    <property type="gene ID" value="EUTSA_v10012302mg"/>
</dbReference>
<evidence type="ECO:0000313" key="3">
    <source>
        <dbReference type="EMBL" id="ESQ30910.1"/>
    </source>
</evidence>
<dbReference type="Proteomes" id="UP000030689">
    <property type="component" value="Unassembled WGS sequence"/>
</dbReference>
<dbReference type="PANTHER" id="PTHR31111">
    <property type="entry name" value="BNAA05G37150D PROTEIN-RELATED"/>
    <property type="match status" value="1"/>
</dbReference>
<reference evidence="3 4" key="1">
    <citation type="journal article" date="2013" name="Front. Plant Sci.">
        <title>The Reference Genome of the Halophytic Plant Eutrema salsugineum.</title>
        <authorList>
            <person name="Yang R."/>
            <person name="Jarvis D.E."/>
            <person name="Chen H."/>
            <person name="Beilstein M.A."/>
            <person name="Grimwood J."/>
            <person name="Jenkins J."/>
            <person name="Shu S."/>
            <person name="Prochnik S."/>
            <person name="Xin M."/>
            <person name="Ma C."/>
            <person name="Schmutz J."/>
            <person name="Wing R.A."/>
            <person name="Mitchell-Olds T."/>
            <person name="Schumaker K.S."/>
            <person name="Wang X."/>
        </authorList>
    </citation>
    <scope>NUCLEOTIDE SEQUENCE [LARGE SCALE GENOMIC DNA]</scope>
</reference>
<dbReference type="EMBL" id="KI517809">
    <property type="protein sequence ID" value="ESQ30910.1"/>
    <property type="molecule type" value="Genomic_DNA"/>
</dbReference>
<dbReference type="InterPro" id="IPR017451">
    <property type="entry name" value="F-box-assoc_interact_dom"/>
</dbReference>
<gene>
    <name evidence="3" type="ORF">EUTSA_v10012302mg</name>
</gene>
<feature type="non-terminal residue" evidence="3">
    <location>
        <position position="1"/>
    </location>
</feature>
<dbReference type="SUPFAM" id="SSF81383">
    <property type="entry name" value="F-box domain"/>
    <property type="match status" value="1"/>
</dbReference>
<organism evidence="3 4">
    <name type="scientific">Eutrema salsugineum</name>
    <name type="common">Saltwater cress</name>
    <name type="synonym">Sisymbrium salsugineum</name>
    <dbReference type="NCBI Taxonomy" id="72664"/>
    <lineage>
        <taxon>Eukaryota</taxon>
        <taxon>Viridiplantae</taxon>
        <taxon>Streptophyta</taxon>
        <taxon>Embryophyta</taxon>
        <taxon>Tracheophyta</taxon>
        <taxon>Spermatophyta</taxon>
        <taxon>Magnoliopsida</taxon>
        <taxon>eudicotyledons</taxon>
        <taxon>Gunneridae</taxon>
        <taxon>Pentapetalae</taxon>
        <taxon>rosids</taxon>
        <taxon>malvids</taxon>
        <taxon>Brassicales</taxon>
        <taxon>Brassicaceae</taxon>
        <taxon>Eutremeae</taxon>
        <taxon>Eutrema</taxon>
    </lineage>
</organism>
<dbReference type="InterPro" id="IPR013187">
    <property type="entry name" value="F-box-assoc_dom_typ3"/>
</dbReference>
<evidence type="ECO:0000313" key="4">
    <source>
        <dbReference type="Proteomes" id="UP000030689"/>
    </source>
</evidence>
<proteinExistence type="predicted"/>
<dbReference type="OMA" id="WISKEGN"/>
<sequence length="326" mass="37994">RRNFRSHPIDLIIEISSRLPAKSIARFHCMSKLWGSIFTFTQDEPLISCRYASGFIYFSHMSISNHDDNPVPVIFNAKTGQYAILPKLRTYISNKFKVLFMDGHPICDVLTLGTGIMRWRKIQCPIHHDPYTQEICINGVLYYLAVQIHEMSSLIVCFDVRSEKFNFIEYTISLCGWSTKLVNYKGKLGVVRCRISVRSLELCIWVLEDIEIRELPKYVYILPVNVVSNHHDLYIVGVTTTCEIVLSRTHTYHTSQPFYVFYFIPESNTQQTVEIYGLDNYSRVCTFVDHVEDLNVNDAKLFKKTEREMKETVGKMKKEEEEATKR</sequence>
<accession>V4JZD3</accession>
<dbReference type="AlphaFoldDB" id="V4JZD3"/>
<evidence type="ECO:0000259" key="1">
    <source>
        <dbReference type="Pfam" id="PF00646"/>
    </source>
</evidence>
<dbReference type="Pfam" id="PF00646">
    <property type="entry name" value="F-box"/>
    <property type="match status" value="1"/>
</dbReference>
<protein>
    <submittedName>
        <fullName evidence="3">Uncharacterized protein</fullName>
    </submittedName>
</protein>
<dbReference type="PANTHER" id="PTHR31111:SF130">
    <property type="entry name" value="F-BOX ASSOCIATED UBIQUITINATION EFFECTOR FAMILY PROTEIN"/>
    <property type="match status" value="1"/>
</dbReference>
<feature type="domain" description="F-box associated beta-propeller type 3" evidence="2">
    <location>
        <begin position="39"/>
        <end position="291"/>
    </location>
</feature>
<dbReference type="InterPro" id="IPR036047">
    <property type="entry name" value="F-box-like_dom_sf"/>
</dbReference>
<dbReference type="InterPro" id="IPR001810">
    <property type="entry name" value="F-box_dom"/>
</dbReference>
<evidence type="ECO:0000259" key="2">
    <source>
        <dbReference type="Pfam" id="PF08268"/>
    </source>
</evidence>
<feature type="domain" description="F-box" evidence="1">
    <location>
        <begin position="8"/>
        <end position="38"/>
    </location>
</feature>
<keyword evidence="4" id="KW-1185">Reference proteome</keyword>
<name>V4JZD3_EUTSA</name>
<dbReference type="KEGG" id="eus:EUTSA_v10012302mg"/>